<accession>A0ACC1HDM5</accession>
<organism evidence="1 2">
    <name type="scientific">Spiromyces aspiralis</name>
    <dbReference type="NCBI Taxonomy" id="68401"/>
    <lineage>
        <taxon>Eukaryota</taxon>
        <taxon>Fungi</taxon>
        <taxon>Fungi incertae sedis</taxon>
        <taxon>Zoopagomycota</taxon>
        <taxon>Kickxellomycotina</taxon>
        <taxon>Kickxellomycetes</taxon>
        <taxon>Kickxellales</taxon>
        <taxon>Kickxellaceae</taxon>
        <taxon>Spiromyces</taxon>
    </lineage>
</organism>
<evidence type="ECO:0000313" key="2">
    <source>
        <dbReference type="Proteomes" id="UP001145114"/>
    </source>
</evidence>
<dbReference type="EMBL" id="JAMZIH010005848">
    <property type="protein sequence ID" value="KAJ1674572.1"/>
    <property type="molecule type" value="Genomic_DNA"/>
</dbReference>
<comment type="caution">
    <text evidence="1">The sequence shown here is derived from an EMBL/GenBank/DDBJ whole genome shotgun (WGS) entry which is preliminary data.</text>
</comment>
<name>A0ACC1HDM5_9FUNG</name>
<feature type="non-terminal residue" evidence="1">
    <location>
        <position position="759"/>
    </location>
</feature>
<gene>
    <name evidence="1" type="ORF">EV182_003005</name>
</gene>
<keyword evidence="2" id="KW-1185">Reference proteome</keyword>
<feature type="non-terminal residue" evidence="1">
    <location>
        <position position="1"/>
    </location>
</feature>
<proteinExistence type="predicted"/>
<protein>
    <submittedName>
        <fullName evidence="1">Uncharacterized protein</fullName>
    </submittedName>
</protein>
<evidence type="ECO:0000313" key="1">
    <source>
        <dbReference type="EMBL" id="KAJ1674572.1"/>
    </source>
</evidence>
<reference evidence="1" key="1">
    <citation type="submission" date="2022-06" db="EMBL/GenBank/DDBJ databases">
        <title>Phylogenomic reconstructions and comparative analyses of Kickxellomycotina fungi.</title>
        <authorList>
            <person name="Reynolds N.K."/>
            <person name="Stajich J.E."/>
            <person name="Barry K."/>
            <person name="Grigoriev I.V."/>
            <person name="Crous P."/>
            <person name="Smith M.E."/>
        </authorList>
    </citation>
    <scope>NUCLEOTIDE SEQUENCE</scope>
    <source>
        <strain evidence="1">RSA 2271</strain>
    </source>
</reference>
<sequence>VYLTPLLNALASPNPILSRKEIRRLFANFPDIVNLNKTLLATLDERLTSAAGLPWTPESGCIGDIFVNIAPFMKMYSLYVRNFHSALSTISSWMTSNPAFSNFLKSAGSRPECRCLSFQSYLLLPVQRIPRYRLLLSDLLRHTPADHPDHSLLECALGMISDVATLVNENIREHEMSLQILDIQRSLNTKEVLLVPGRKLIKQGVLTKICPKGHQPRRFYLFSDILLYSPVASLAGALRVDEFSAYQKIDLIDCKLAKIEDSKRRSPPHKFTIISPDHSFIVYATTPEDRDHWVDAINRAISECQAAKSTLQMDESLKRRLAKARRNTMLHFPRVVENYDAPVWDPDESADSCFICYTEFTFFCRRHHCRACGRLVCGDCSRKTIMFAGKSEAENKERRACDQCIASLFGREALESPPGTIHKLMGRSRHSVDPITLIKSLASLNIEGARCSSTSTSSSSSSGGGGNSRGRTDDDNDDDGEPGSMSRQIERCVDEEAITTSVAMDPETTATTTIMRTTKDDETSLAPDLALPSPPHSTNRSVDSGSTNRHSYLSTTSTVSVGDPSSPRLVVRSPDSFVSRLSHGLAARTRAATASVASSLNWEEYGAIPSVANTTTTTTTTTITNTMTAGTGATTSTTNLIAQSTRTSVSLGGDNTPPVFSPSFVVLSSSTGSSTSKRDSYSTRRDSVISSGSTLASNSGSMSPVTVRPSLFSSPTSPTMDAKSSSTVGDMYSQGGGRSKCWICNADFTIFNPRTRCSQ</sequence>
<dbReference type="Proteomes" id="UP001145114">
    <property type="component" value="Unassembled WGS sequence"/>
</dbReference>